<organism evidence="2 3">
    <name type="scientific">Edhazardia aedis (strain USNM 41457)</name>
    <name type="common">Microsporidian parasite</name>
    <dbReference type="NCBI Taxonomy" id="1003232"/>
    <lineage>
        <taxon>Eukaryota</taxon>
        <taxon>Fungi</taxon>
        <taxon>Fungi incertae sedis</taxon>
        <taxon>Microsporidia</taxon>
        <taxon>Edhazardia</taxon>
    </lineage>
</organism>
<gene>
    <name evidence="2" type="ORF">EDEG_00960</name>
</gene>
<accession>J9DAQ8</accession>
<keyword evidence="1" id="KW-0732">Signal</keyword>
<reference evidence="3" key="2">
    <citation type="submission" date="2015-07" db="EMBL/GenBank/DDBJ databases">
        <title>Contrasting host-pathogen interactions and genome evolution in two generalist and specialist microsporidian pathogens of mosquitoes.</title>
        <authorList>
            <consortium name="The Broad Institute Genomics Platform"/>
            <consortium name="The Broad Institute Genome Sequencing Center for Infectious Disease"/>
            <person name="Cuomo C.A."/>
            <person name="Sanscrainte N.D."/>
            <person name="Goldberg J.M."/>
            <person name="Heiman D."/>
            <person name="Young S."/>
            <person name="Zeng Q."/>
            <person name="Becnel J.J."/>
            <person name="Birren B.W."/>
        </authorList>
    </citation>
    <scope>NUCLEOTIDE SEQUENCE [LARGE SCALE GENOMIC DNA]</scope>
    <source>
        <strain evidence="3">USNM 41457</strain>
    </source>
</reference>
<protein>
    <submittedName>
        <fullName evidence="2">Uncharacterized protein</fullName>
    </submittedName>
</protein>
<dbReference type="Proteomes" id="UP000003163">
    <property type="component" value="Unassembled WGS sequence"/>
</dbReference>
<keyword evidence="3" id="KW-1185">Reference proteome</keyword>
<name>J9DAQ8_EDHAE</name>
<proteinExistence type="predicted"/>
<dbReference type="AlphaFoldDB" id="J9DAQ8"/>
<dbReference type="InParanoid" id="J9DAQ8"/>
<evidence type="ECO:0000256" key="1">
    <source>
        <dbReference type="SAM" id="SignalP"/>
    </source>
</evidence>
<comment type="caution">
    <text evidence="2">The sequence shown here is derived from an EMBL/GenBank/DDBJ whole genome shotgun (WGS) entry which is preliminary data.</text>
</comment>
<feature type="chain" id="PRO_5003822891" evidence="1">
    <location>
        <begin position="20"/>
        <end position="140"/>
    </location>
</feature>
<dbReference type="VEuPathDB" id="MicrosporidiaDB:EDEG_00960"/>
<reference evidence="2 3" key="1">
    <citation type="submission" date="2011-08" db="EMBL/GenBank/DDBJ databases">
        <authorList>
            <person name="Liu Z.J."/>
            <person name="Shi F.L."/>
            <person name="Lu J.Q."/>
            <person name="Li M."/>
            <person name="Wang Z.L."/>
        </authorList>
    </citation>
    <scope>NUCLEOTIDE SEQUENCE [LARGE SCALE GENOMIC DNA]</scope>
    <source>
        <strain evidence="2 3">USNM 41457</strain>
    </source>
</reference>
<dbReference type="EMBL" id="AFBI03000012">
    <property type="protein sequence ID" value="EJW04846.1"/>
    <property type="molecule type" value="Genomic_DNA"/>
</dbReference>
<dbReference type="HOGENOM" id="CLU_1835141_0_0_1"/>
<sequence length="140" mass="16727">MNSFLFVLILKNAVRTASYLKFGNQVNKKKNVWNNCGEESIFFHENTAKLDKFYDILMKLDPKKDKNIDDFKKYFFNLLTDIYKNCIDIQSYVSLYSEKSDIQQLKNFKLNCFTIVELIRCLLIFLKEKKTRSKLKRVPK</sequence>
<evidence type="ECO:0000313" key="3">
    <source>
        <dbReference type="Proteomes" id="UP000003163"/>
    </source>
</evidence>
<feature type="signal peptide" evidence="1">
    <location>
        <begin position="1"/>
        <end position="19"/>
    </location>
</feature>
<evidence type="ECO:0000313" key="2">
    <source>
        <dbReference type="EMBL" id="EJW04846.1"/>
    </source>
</evidence>